<name>A0A0K1ELP0_CHOCO</name>
<reference evidence="1 2" key="1">
    <citation type="submission" date="2015-07" db="EMBL/GenBank/DDBJ databases">
        <title>Genome analysis of myxobacterium Chondromyces crocatus Cm c5 reveals a high potential for natural compound synthesis and the genetic basis for the loss of fruiting body formation.</title>
        <authorList>
            <person name="Zaburannyi N."/>
            <person name="Bunk B."/>
            <person name="Maier J."/>
            <person name="Overmann J."/>
            <person name="Mueller R."/>
        </authorList>
    </citation>
    <scope>NUCLEOTIDE SEQUENCE [LARGE SCALE GENOMIC DNA]</scope>
    <source>
        <strain evidence="1 2">Cm c5</strain>
    </source>
</reference>
<sequence length="267" mass="29043">MLSTDTTPPLSEAQIQQFILDGFVKLDDAFPRADADAARAILWRDTGCDPEDPATWTEPVVRLGMYGHEPFARAASSPRLHAAFDQLVGEGRWQPPIALGTFPVRFPSTDDPGDAGWHIDVSFGMEDPDFLAWRANVTSKGRALLMLFLFSDVGPDDAPTRIRVGSHLDIARMLAPAGEAGLSLRELAASGFEETAGRPEELATGAAGTVYLCHPFLVHAAQPHRGLRPRFMAQPPLLPTTPFQLDRPESEASPVELAIQLALRVDD</sequence>
<dbReference type="OrthoDB" id="9798771at2"/>
<dbReference type="KEGG" id="ccro:CMC5_060210"/>
<dbReference type="Pfam" id="PF05721">
    <property type="entry name" value="PhyH"/>
    <property type="match status" value="1"/>
</dbReference>
<keyword evidence="1" id="KW-0560">Oxidoreductase</keyword>
<dbReference type="AlphaFoldDB" id="A0A0K1ELP0"/>
<organism evidence="1 2">
    <name type="scientific">Chondromyces crocatus</name>
    <dbReference type="NCBI Taxonomy" id="52"/>
    <lineage>
        <taxon>Bacteria</taxon>
        <taxon>Pseudomonadati</taxon>
        <taxon>Myxococcota</taxon>
        <taxon>Polyangia</taxon>
        <taxon>Polyangiales</taxon>
        <taxon>Polyangiaceae</taxon>
        <taxon>Chondromyces</taxon>
    </lineage>
</organism>
<dbReference type="InterPro" id="IPR008775">
    <property type="entry name" value="Phytyl_CoA_dOase-like"/>
</dbReference>
<dbReference type="GO" id="GO:0016706">
    <property type="term" value="F:2-oxoglutarate-dependent dioxygenase activity"/>
    <property type="evidence" value="ECO:0007669"/>
    <property type="project" value="UniProtKB-ARBA"/>
</dbReference>
<evidence type="ECO:0000313" key="1">
    <source>
        <dbReference type="EMBL" id="AKT41810.1"/>
    </source>
</evidence>
<dbReference type="Gene3D" id="2.60.120.620">
    <property type="entry name" value="q2cbj1_9rhob like domain"/>
    <property type="match status" value="1"/>
</dbReference>
<keyword evidence="2" id="KW-1185">Reference proteome</keyword>
<gene>
    <name evidence="1" type="ORF">CMC5_060210</name>
</gene>
<dbReference type="Proteomes" id="UP000067626">
    <property type="component" value="Chromosome"/>
</dbReference>
<dbReference type="PATRIC" id="fig|52.7.peg.6633"/>
<dbReference type="SUPFAM" id="SSF51197">
    <property type="entry name" value="Clavaminate synthase-like"/>
    <property type="match status" value="1"/>
</dbReference>
<keyword evidence="1" id="KW-0223">Dioxygenase</keyword>
<proteinExistence type="predicted"/>
<dbReference type="STRING" id="52.CMC5_060210"/>
<dbReference type="EMBL" id="CP012159">
    <property type="protein sequence ID" value="AKT41810.1"/>
    <property type="molecule type" value="Genomic_DNA"/>
</dbReference>
<accession>A0A0K1ELP0</accession>
<dbReference type="RefSeq" id="WP_050433537.1">
    <property type="nucleotide sequence ID" value="NZ_CP012159.1"/>
</dbReference>
<evidence type="ECO:0000313" key="2">
    <source>
        <dbReference type="Proteomes" id="UP000067626"/>
    </source>
</evidence>
<protein>
    <submittedName>
        <fullName evidence="1">Phytanoyl-CoA dioxygenase</fullName>
    </submittedName>
</protein>